<dbReference type="Gene3D" id="2.40.70.10">
    <property type="entry name" value="Acid Proteases"/>
    <property type="match status" value="1"/>
</dbReference>
<dbReference type="Proteomes" id="UP001597361">
    <property type="component" value="Unassembled WGS sequence"/>
</dbReference>
<dbReference type="RefSeq" id="WP_376887922.1">
    <property type="nucleotide sequence ID" value="NZ_JBHUHR010000045.1"/>
</dbReference>
<name>A0ABW4VTM6_9BACT</name>
<evidence type="ECO:0000313" key="2">
    <source>
        <dbReference type="EMBL" id="MFD2036672.1"/>
    </source>
</evidence>
<reference evidence="3" key="1">
    <citation type="journal article" date="2019" name="Int. J. Syst. Evol. Microbiol.">
        <title>The Global Catalogue of Microorganisms (GCM) 10K type strain sequencing project: providing services to taxonomists for standard genome sequencing and annotation.</title>
        <authorList>
            <consortium name="The Broad Institute Genomics Platform"/>
            <consortium name="The Broad Institute Genome Sequencing Center for Infectious Disease"/>
            <person name="Wu L."/>
            <person name="Ma J."/>
        </authorList>
    </citation>
    <scope>NUCLEOTIDE SEQUENCE [LARGE SCALE GENOMIC DNA]</scope>
    <source>
        <strain evidence="3">CGMCC 1.15180</strain>
    </source>
</reference>
<dbReference type="CDD" id="cd05483">
    <property type="entry name" value="retropepsin_like_bacteria"/>
    <property type="match status" value="1"/>
</dbReference>
<gene>
    <name evidence="2" type="ORF">ACFSKL_17845</name>
</gene>
<evidence type="ECO:0000259" key="1">
    <source>
        <dbReference type="PROSITE" id="PS50106"/>
    </source>
</evidence>
<dbReference type="InterPro" id="IPR036034">
    <property type="entry name" value="PDZ_sf"/>
</dbReference>
<feature type="domain" description="PDZ" evidence="1">
    <location>
        <begin position="428"/>
        <end position="470"/>
    </location>
</feature>
<protein>
    <submittedName>
        <fullName evidence="2">Aspartyl protease family protein</fullName>
    </submittedName>
</protein>
<sequence length="501" mass="55161">MIIQRSTAIYGLVIALITLCLVSSFSPKNANHKKTTHSLAVALKSQDLGKFKELISDDFGIGVYEGKSTASMLASLLDLYPKISKVTYVESKEEKGEQRVYIDVQLENGESKNTWYALDQYGKILYLEIFDKAYGIDRKSDKGLVASIPFDFSSGSITIPIKMNDYENPIHMLFDTGADGIGVGSGTAKNIGVNETQDHESSVVGGTKKVQLSKGNTLILGEDIILKNQNLVVFPEYKDTNGGLLGGNILRNFTTKVDFDRSVMELYDFNSYTPSPEAICVPLDYSSGLPAVKLQTQFDSQKDWIPTNLIMDTGASYNLILFSDFVARTQVHQNFKTAASSTNTSFDIVTPTLMGNLNGLRLDGEEINNFLISLQLPAAGNRRIGNYDGSWGIGLIKRYNFTIDLLHKKLYLEPNQYSQYPADLALAGMFLGFDATGDLKVNQVIGGSAADQEGISIGDIIMHIDGEDPIDFLNKPTPFLGKELTFRIIKPDQVIQIELSI</sequence>
<dbReference type="InterPro" id="IPR034122">
    <property type="entry name" value="Retropepsin-like_bacterial"/>
</dbReference>
<dbReference type="SUPFAM" id="SSF50156">
    <property type="entry name" value="PDZ domain-like"/>
    <property type="match status" value="1"/>
</dbReference>
<keyword evidence="3" id="KW-1185">Reference proteome</keyword>
<dbReference type="InterPro" id="IPR001478">
    <property type="entry name" value="PDZ"/>
</dbReference>
<organism evidence="2 3">
    <name type="scientific">Belliella marina</name>
    <dbReference type="NCBI Taxonomy" id="1644146"/>
    <lineage>
        <taxon>Bacteria</taxon>
        <taxon>Pseudomonadati</taxon>
        <taxon>Bacteroidota</taxon>
        <taxon>Cytophagia</taxon>
        <taxon>Cytophagales</taxon>
        <taxon>Cyclobacteriaceae</taxon>
        <taxon>Belliella</taxon>
    </lineage>
</organism>
<dbReference type="GO" id="GO:0006508">
    <property type="term" value="P:proteolysis"/>
    <property type="evidence" value="ECO:0007669"/>
    <property type="project" value="UniProtKB-KW"/>
</dbReference>
<proteinExistence type="predicted"/>
<dbReference type="SUPFAM" id="SSF50630">
    <property type="entry name" value="Acid proteases"/>
    <property type="match status" value="1"/>
</dbReference>
<dbReference type="Pfam" id="PF13650">
    <property type="entry name" value="Asp_protease_2"/>
    <property type="match status" value="1"/>
</dbReference>
<dbReference type="EMBL" id="JBHUHR010000045">
    <property type="protein sequence ID" value="MFD2036672.1"/>
    <property type="molecule type" value="Genomic_DNA"/>
</dbReference>
<accession>A0ABW4VTM6</accession>
<keyword evidence="2" id="KW-0645">Protease</keyword>
<dbReference type="InterPro" id="IPR021109">
    <property type="entry name" value="Peptidase_aspartic_dom_sf"/>
</dbReference>
<dbReference type="GO" id="GO:0008233">
    <property type="term" value="F:peptidase activity"/>
    <property type="evidence" value="ECO:0007669"/>
    <property type="project" value="UniProtKB-KW"/>
</dbReference>
<comment type="caution">
    <text evidence="2">The sequence shown here is derived from an EMBL/GenBank/DDBJ whole genome shotgun (WGS) entry which is preliminary data.</text>
</comment>
<keyword evidence="2" id="KW-0378">Hydrolase</keyword>
<dbReference type="PROSITE" id="PS50106">
    <property type="entry name" value="PDZ"/>
    <property type="match status" value="1"/>
</dbReference>
<evidence type="ECO:0000313" key="3">
    <source>
        <dbReference type="Proteomes" id="UP001597361"/>
    </source>
</evidence>